<evidence type="ECO:0000313" key="1">
    <source>
        <dbReference type="EMBL" id="OLR93788.1"/>
    </source>
</evidence>
<keyword evidence="2" id="KW-1185">Reference proteome</keyword>
<reference evidence="1 2" key="1">
    <citation type="submission" date="2016-10" db="EMBL/GenBank/DDBJ databases">
        <title>The Draft Genome Sequence of Actinokineospora bangkokensis 44EHWT reveals the biosynthetic pathway of antifungal compounds Thailandins with unusual extender unit butylmalonyl-CoA.</title>
        <authorList>
            <person name="Greule A."/>
            <person name="Intra B."/>
            <person name="Flemming S."/>
            <person name="Rommel M.G."/>
            <person name="Panbangred W."/>
            <person name="Bechthold A."/>
        </authorList>
    </citation>
    <scope>NUCLEOTIDE SEQUENCE [LARGE SCALE GENOMIC DNA]</scope>
    <source>
        <strain evidence="1 2">44EHW</strain>
    </source>
</reference>
<dbReference type="EMBL" id="MKQR01000009">
    <property type="protein sequence ID" value="OLR93788.1"/>
    <property type="molecule type" value="Genomic_DNA"/>
</dbReference>
<gene>
    <name evidence="1" type="ORF">BJP25_16230</name>
</gene>
<name>A0A1Q9LP40_9PSEU</name>
<organism evidence="1 2">
    <name type="scientific">Actinokineospora bangkokensis</name>
    <dbReference type="NCBI Taxonomy" id="1193682"/>
    <lineage>
        <taxon>Bacteria</taxon>
        <taxon>Bacillati</taxon>
        <taxon>Actinomycetota</taxon>
        <taxon>Actinomycetes</taxon>
        <taxon>Pseudonocardiales</taxon>
        <taxon>Pseudonocardiaceae</taxon>
        <taxon>Actinokineospora</taxon>
    </lineage>
</organism>
<protein>
    <submittedName>
        <fullName evidence="1">Uncharacterized protein</fullName>
    </submittedName>
</protein>
<dbReference type="RefSeq" id="WP_075974688.1">
    <property type="nucleotide sequence ID" value="NZ_MKQR01000009.1"/>
</dbReference>
<accession>A0A1Q9LP40</accession>
<dbReference type="AlphaFoldDB" id="A0A1Q9LP40"/>
<dbReference type="Proteomes" id="UP000186040">
    <property type="component" value="Unassembled WGS sequence"/>
</dbReference>
<proteinExistence type="predicted"/>
<dbReference type="OrthoDB" id="5196823at2"/>
<evidence type="ECO:0000313" key="2">
    <source>
        <dbReference type="Proteomes" id="UP000186040"/>
    </source>
</evidence>
<sequence>MGSKKISLNSGATPAAVLDTARSALEGKGYLWVSTGAASAQAHEGGKEITKKHQNKLLLDLRVDGDDLVLGQGSHGGGGFAAGLGPLTAMQVSGEFRKARRSVEDALKSAGLA</sequence>
<comment type="caution">
    <text evidence="1">The sequence shown here is derived from an EMBL/GenBank/DDBJ whole genome shotgun (WGS) entry which is preliminary data.</text>
</comment>